<evidence type="ECO:0000313" key="2">
    <source>
        <dbReference type="EMBL" id="MDE1515801.1"/>
    </source>
</evidence>
<comment type="caution">
    <text evidence="2">The sequence shown here is derived from an EMBL/GenBank/DDBJ whole genome shotgun (WGS) entry which is preliminary data.</text>
</comment>
<keyword evidence="1" id="KW-1133">Transmembrane helix</keyword>
<evidence type="ECO:0000256" key="1">
    <source>
        <dbReference type="SAM" id="Phobius"/>
    </source>
</evidence>
<sequence>MSRNIKKQAGNLYIVAIFVIVVMGLLAAALSRIEWSNQDALSRDVLGTQAWFAAHSLNELALTQFYPLNASSAVSSNCADNATLQTTMDRLIAEYPGCSVSVSCRTLGELDNQSLFQLENRVRCGSGLHQVERAQQVVVKE</sequence>
<name>A0ABT5V2B4_9VIBR</name>
<feature type="transmembrane region" description="Helical" evidence="1">
    <location>
        <begin position="12"/>
        <end position="30"/>
    </location>
</feature>
<evidence type="ECO:0000313" key="3">
    <source>
        <dbReference type="Proteomes" id="UP001216189"/>
    </source>
</evidence>
<accession>A0ABT5V2B4</accession>
<organism evidence="2 3">
    <name type="scientific">Vibrio chanodichtyis</name>
    <dbReference type="NCBI Taxonomy" id="3027932"/>
    <lineage>
        <taxon>Bacteria</taxon>
        <taxon>Pseudomonadati</taxon>
        <taxon>Pseudomonadota</taxon>
        <taxon>Gammaproteobacteria</taxon>
        <taxon>Vibrionales</taxon>
        <taxon>Vibrionaceae</taxon>
        <taxon>Vibrio</taxon>
    </lineage>
</organism>
<keyword evidence="1" id="KW-0812">Transmembrane</keyword>
<dbReference type="EMBL" id="JARBFT010000015">
    <property type="protein sequence ID" value="MDE1515801.1"/>
    <property type="molecule type" value="Genomic_DNA"/>
</dbReference>
<gene>
    <name evidence="2" type="ORF">PUN32_12330</name>
</gene>
<keyword evidence="3" id="KW-1185">Reference proteome</keyword>
<keyword evidence="1" id="KW-0472">Membrane</keyword>
<dbReference type="RefSeq" id="WP_274723489.1">
    <property type="nucleotide sequence ID" value="NZ_JARBFT010000015.1"/>
</dbReference>
<reference evidence="2 3" key="1">
    <citation type="submission" date="2023-02" db="EMBL/GenBank/DDBJ databases">
        <title>Vibrio intestini sp. nov., a close relative of Vibrio cholerae isolated from the intestine of Healthy Culter dabryi.</title>
        <authorList>
            <person name="Wu N."/>
        </authorList>
    </citation>
    <scope>NUCLEOTIDE SEQUENCE [LARGE SCALE GENOMIC DNA]</scope>
    <source>
        <strain evidence="2 3">DSL-7</strain>
    </source>
</reference>
<protein>
    <submittedName>
        <fullName evidence="2">MSHA biogenesis protein MshP</fullName>
    </submittedName>
</protein>
<proteinExistence type="predicted"/>
<dbReference type="Proteomes" id="UP001216189">
    <property type="component" value="Unassembled WGS sequence"/>
</dbReference>